<gene>
    <name evidence="5" type="ORF">CASFOL_028513</name>
</gene>
<keyword evidence="1" id="KW-0808">Transferase</keyword>
<keyword evidence="3" id="KW-0418">Kinase</keyword>
<evidence type="ECO:0000256" key="3">
    <source>
        <dbReference type="ARBA" id="ARBA00022777"/>
    </source>
</evidence>
<dbReference type="Proteomes" id="UP001632038">
    <property type="component" value="Unassembled WGS sequence"/>
</dbReference>
<keyword evidence="2" id="KW-0479">Metal-binding</keyword>
<dbReference type="PANTHER" id="PTHR42909">
    <property type="entry name" value="ZGC:136858"/>
    <property type="match status" value="1"/>
</dbReference>
<evidence type="ECO:0000256" key="2">
    <source>
        <dbReference type="ARBA" id="ARBA00022723"/>
    </source>
</evidence>
<sequence>MGAISDNGAEAVVIGGMVLDINATPSIAANPRTTTPGKVVYTLGGVARNVAECMSKLGQKPYMISAIGLDFPGNILLEHWKSAGLSVDGINRSQDIETAVVCNIFDGKGELAAAVASVEAIEMFLTSEWIQKFKFNICSAPVLMVDANLSPAALLASCRMAAECETSLWFEPVSVAKSKRIVSIVKHITYTSPNEDELVAMANALSSRDKFLPIQRDSISSSVNLSIELLFQRLKPPTWALLENGIKVIIVTLGPDGVLLCFKAKNRVRKYDFKKNGPFSFSRKLYESINLSCPPNIILGGSELKGSYNNIAFHFPALSASVVRLTGAGDCLVGGTIAALCAGLDLMQSVAVGIAAAKEAVESESNVPGEYELSRIADDARRVYSQARVVFCESKL</sequence>
<feature type="domain" description="Carbohydrate kinase PfkB" evidence="4">
    <location>
        <begin position="11"/>
        <end position="261"/>
    </location>
</feature>
<dbReference type="PANTHER" id="PTHR42909:SF1">
    <property type="entry name" value="CARBOHYDRATE KINASE PFKB DOMAIN-CONTAINING PROTEIN"/>
    <property type="match status" value="1"/>
</dbReference>
<feature type="domain" description="Carbohydrate kinase PfkB" evidence="4">
    <location>
        <begin position="313"/>
        <end position="365"/>
    </location>
</feature>
<organism evidence="5 6">
    <name type="scientific">Castilleja foliolosa</name>
    <dbReference type="NCBI Taxonomy" id="1961234"/>
    <lineage>
        <taxon>Eukaryota</taxon>
        <taxon>Viridiplantae</taxon>
        <taxon>Streptophyta</taxon>
        <taxon>Embryophyta</taxon>
        <taxon>Tracheophyta</taxon>
        <taxon>Spermatophyta</taxon>
        <taxon>Magnoliopsida</taxon>
        <taxon>eudicotyledons</taxon>
        <taxon>Gunneridae</taxon>
        <taxon>Pentapetalae</taxon>
        <taxon>asterids</taxon>
        <taxon>lamiids</taxon>
        <taxon>Lamiales</taxon>
        <taxon>Orobanchaceae</taxon>
        <taxon>Pedicularideae</taxon>
        <taxon>Castillejinae</taxon>
        <taxon>Castilleja</taxon>
    </lineage>
</organism>
<name>A0ABD3CBD4_9LAMI</name>
<accession>A0ABD3CBD4</accession>
<dbReference type="EMBL" id="JAVIJP010000039">
    <property type="protein sequence ID" value="KAL3627150.1"/>
    <property type="molecule type" value="Genomic_DNA"/>
</dbReference>
<dbReference type="GO" id="GO:0046872">
    <property type="term" value="F:metal ion binding"/>
    <property type="evidence" value="ECO:0007669"/>
    <property type="project" value="UniProtKB-KW"/>
</dbReference>
<reference evidence="6" key="1">
    <citation type="journal article" date="2024" name="IScience">
        <title>Strigolactones Initiate the Formation of Haustorium-like Structures in Castilleja.</title>
        <authorList>
            <person name="Buerger M."/>
            <person name="Peterson D."/>
            <person name="Chory J."/>
        </authorList>
    </citation>
    <scope>NUCLEOTIDE SEQUENCE [LARGE SCALE GENOMIC DNA]</scope>
</reference>
<dbReference type="CDD" id="cd01941">
    <property type="entry name" value="YeiC_kinase_like"/>
    <property type="match status" value="1"/>
</dbReference>
<proteinExistence type="predicted"/>
<evidence type="ECO:0000259" key="4">
    <source>
        <dbReference type="Pfam" id="PF00294"/>
    </source>
</evidence>
<dbReference type="SUPFAM" id="SSF53613">
    <property type="entry name" value="Ribokinase-like"/>
    <property type="match status" value="1"/>
</dbReference>
<dbReference type="GO" id="GO:0016301">
    <property type="term" value="F:kinase activity"/>
    <property type="evidence" value="ECO:0007669"/>
    <property type="project" value="UniProtKB-KW"/>
</dbReference>
<dbReference type="PROSITE" id="PS00583">
    <property type="entry name" value="PFKB_KINASES_1"/>
    <property type="match status" value="1"/>
</dbReference>
<protein>
    <recommendedName>
        <fullName evidence="4">Carbohydrate kinase PfkB domain-containing protein</fullName>
    </recommendedName>
</protein>
<evidence type="ECO:0000256" key="1">
    <source>
        <dbReference type="ARBA" id="ARBA00022679"/>
    </source>
</evidence>
<dbReference type="Pfam" id="PF00294">
    <property type="entry name" value="PfkB"/>
    <property type="match status" value="2"/>
</dbReference>
<dbReference type="Gene3D" id="3.40.1190.20">
    <property type="match status" value="1"/>
</dbReference>
<dbReference type="AlphaFoldDB" id="A0ABD3CBD4"/>
<comment type="caution">
    <text evidence="5">The sequence shown here is derived from an EMBL/GenBank/DDBJ whole genome shotgun (WGS) entry which is preliminary data.</text>
</comment>
<keyword evidence="6" id="KW-1185">Reference proteome</keyword>
<evidence type="ECO:0000313" key="6">
    <source>
        <dbReference type="Proteomes" id="UP001632038"/>
    </source>
</evidence>
<dbReference type="InterPro" id="IPR029056">
    <property type="entry name" value="Ribokinase-like"/>
</dbReference>
<dbReference type="InterPro" id="IPR002173">
    <property type="entry name" value="Carboh/pur_kinase_PfkB_CS"/>
</dbReference>
<evidence type="ECO:0000313" key="5">
    <source>
        <dbReference type="EMBL" id="KAL3627150.1"/>
    </source>
</evidence>
<dbReference type="InterPro" id="IPR011611">
    <property type="entry name" value="PfkB_dom"/>
</dbReference>